<dbReference type="InterPro" id="IPR004843">
    <property type="entry name" value="Calcineurin-like_PHP"/>
</dbReference>
<proteinExistence type="predicted"/>
<organism evidence="2 3">
    <name type="scientific">Cupriavidus taiwanensis</name>
    <dbReference type="NCBI Taxonomy" id="164546"/>
    <lineage>
        <taxon>Bacteria</taxon>
        <taxon>Pseudomonadati</taxon>
        <taxon>Pseudomonadota</taxon>
        <taxon>Betaproteobacteria</taxon>
        <taxon>Burkholderiales</taxon>
        <taxon>Burkholderiaceae</taxon>
        <taxon>Cupriavidus</taxon>
    </lineage>
</organism>
<gene>
    <name evidence="2" type="ORF">CBM2634_U110004</name>
</gene>
<name>A0A375JBA5_9BURK</name>
<evidence type="ECO:0000313" key="3">
    <source>
        <dbReference type="Proteomes" id="UP000256805"/>
    </source>
</evidence>
<dbReference type="AlphaFoldDB" id="A0A375JBA5"/>
<dbReference type="SUPFAM" id="SSF56300">
    <property type="entry name" value="Metallo-dependent phosphatases"/>
    <property type="match status" value="1"/>
</dbReference>
<evidence type="ECO:0000259" key="1">
    <source>
        <dbReference type="Pfam" id="PF00149"/>
    </source>
</evidence>
<dbReference type="InterPro" id="IPR017056">
    <property type="entry name" value="P-Estase_HI0762_prd"/>
</dbReference>
<reference evidence="2 3" key="1">
    <citation type="submission" date="2018-01" db="EMBL/GenBank/DDBJ databases">
        <authorList>
            <person name="Gaut B.S."/>
            <person name="Morton B.R."/>
            <person name="Clegg M.T."/>
            <person name="Duvall M.R."/>
        </authorList>
    </citation>
    <scope>NUCLEOTIDE SEQUENCE [LARGE SCALE GENOMIC DNA]</scope>
    <source>
        <strain evidence="2">Cupriavidus taiwanensis cmp 52</strain>
    </source>
</reference>
<dbReference type="PIRSF" id="PIRSF036446">
    <property type="entry name" value="Phosphoesterase_HI0762_prd"/>
    <property type="match status" value="1"/>
</dbReference>
<dbReference type="InterPro" id="IPR051158">
    <property type="entry name" value="Metallophosphoesterase_sf"/>
</dbReference>
<accession>A0A375JBA5</accession>
<evidence type="ECO:0000313" key="2">
    <source>
        <dbReference type="EMBL" id="SPS02475.1"/>
    </source>
</evidence>
<feature type="domain" description="Calcineurin-like phosphoesterase" evidence="1">
    <location>
        <begin position="25"/>
        <end position="215"/>
    </location>
</feature>
<dbReference type="GO" id="GO:0016787">
    <property type="term" value="F:hydrolase activity"/>
    <property type="evidence" value="ECO:0007669"/>
    <property type="project" value="InterPro"/>
</dbReference>
<sequence>MVTSSFRLFHSNQVTSPKRPMSEGHVLICGDPHGEFGPLIESIHHHRPEAVVLAGDIQAKRPLDEELASILPLTQVWWIPGNHDTDSDADYDNLFGSGLADRNLDGRVVTIAGLRIAGLGGIFRGQVWMPPEPSRVESESDYLAKCGKGNYWRGGLPRRHRSTIFPQTYNALSTQHADVLISHEAPTCHPHGFKAIDTLIEAMGVKRAFHGHHHESTAYPNTGPCRFFGLGACAVATIDGDFLHGAPTYQDETGSIGR</sequence>
<dbReference type="Proteomes" id="UP000256805">
    <property type="component" value="Unassembled WGS sequence"/>
</dbReference>
<dbReference type="PANTHER" id="PTHR31302">
    <property type="entry name" value="TRANSMEMBRANE PROTEIN WITH METALLOPHOSPHOESTERASE DOMAIN-RELATED"/>
    <property type="match status" value="1"/>
</dbReference>
<dbReference type="Pfam" id="PF00149">
    <property type="entry name" value="Metallophos"/>
    <property type="match status" value="1"/>
</dbReference>
<dbReference type="Gene3D" id="3.60.21.10">
    <property type="match status" value="1"/>
</dbReference>
<dbReference type="EMBL" id="OVTA01000074">
    <property type="protein sequence ID" value="SPS02475.1"/>
    <property type="molecule type" value="Genomic_DNA"/>
</dbReference>
<dbReference type="PANTHER" id="PTHR31302:SF0">
    <property type="entry name" value="TRANSMEMBRANE PROTEIN WITH METALLOPHOSPHOESTERASE DOMAIN"/>
    <property type="match status" value="1"/>
</dbReference>
<dbReference type="InterPro" id="IPR029052">
    <property type="entry name" value="Metallo-depent_PP-like"/>
</dbReference>
<protein>
    <recommendedName>
        <fullName evidence="1">Calcineurin-like phosphoesterase domain-containing protein</fullName>
    </recommendedName>
</protein>